<organism evidence="3 4">
    <name type="scientific">Tianweitania aestuarii</name>
    <dbReference type="NCBI Taxonomy" id="2814886"/>
    <lineage>
        <taxon>Bacteria</taxon>
        <taxon>Pseudomonadati</taxon>
        <taxon>Pseudomonadota</taxon>
        <taxon>Alphaproteobacteria</taxon>
        <taxon>Hyphomicrobiales</taxon>
        <taxon>Phyllobacteriaceae</taxon>
        <taxon>Tianweitania</taxon>
    </lineage>
</organism>
<feature type="signal peptide" evidence="2">
    <location>
        <begin position="1"/>
        <end position="23"/>
    </location>
</feature>
<sequence>MTIMRRLLLLAIPAFLLTGCVSGEDQAATDDNQCKSYGAAQGSETYVQCREWAQGQRQQAQQFDRALSATTTPAPAPDQTLTAFCPGFERGYMNGWGAVNKAYLSNSAVPPCPVQPPKTGMQSDFDQGYALGQQLGQSDGRRG</sequence>
<evidence type="ECO:0000313" key="4">
    <source>
        <dbReference type="Proteomes" id="UP001297272"/>
    </source>
</evidence>
<dbReference type="Proteomes" id="UP001297272">
    <property type="component" value="Unassembled WGS sequence"/>
</dbReference>
<reference evidence="3 4" key="1">
    <citation type="submission" date="2021-03" db="EMBL/GenBank/DDBJ databases">
        <title>Tianweitania aestuarii sp. nov., isolated from a tidal flat.</title>
        <authorList>
            <person name="Park S."/>
            <person name="Yoon J.-H."/>
        </authorList>
    </citation>
    <scope>NUCLEOTIDE SEQUENCE [LARGE SCALE GENOMIC DNA]</scope>
    <source>
        <strain evidence="3 4">BSSL-BM11</strain>
    </source>
</reference>
<proteinExistence type="predicted"/>
<protein>
    <recommendedName>
        <fullName evidence="5">Lipoprotein</fullName>
    </recommendedName>
</protein>
<feature type="chain" id="PRO_5046194216" description="Lipoprotein" evidence="2">
    <location>
        <begin position="24"/>
        <end position="143"/>
    </location>
</feature>
<feature type="region of interest" description="Disordered" evidence="1">
    <location>
        <begin position="117"/>
        <end position="143"/>
    </location>
</feature>
<dbReference type="EMBL" id="JAFMNX010000005">
    <property type="protein sequence ID" value="MBS9722424.1"/>
    <property type="molecule type" value="Genomic_DNA"/>
</dbReference>
<evidence type="ECO:0008006" key="5">
    <source>
        <dbReference type="Google" id="ProtNLM"/>
    </source>
</evidence>
<evidence type="ECO:0000256" key="1">
    <source>
        <dbReference type="SAM" id="MobiDB-lite"/>
    </source>
</evidence>
<comment type="caution">
    <text evidence="3">The sequence shown here is derived from an EMBL/GenBank/DDBJ whole genome shotgun (WGS) entry which is preliminary data.</text>
</comment>
<name>A0ABS5RZE2_9HYPH</name>
<evidence type="ECO:0000313" key="3">
    <source>
        <dbReference type="EMBL" id="MBS9722424.1"/>
    </source>
</evidence>
<accession>A0ABS5RZE2</accession>
<keyword evidence="2" id="KW-0732">Signal</keyword>
<evidence type="ECO:0000256" key="2">
    <source>
        <dbReference type="SAM" id="SignalP"/>
    </source>
</evidence>
<gene>
    <name evidence="3" type="ORF">JYU29_17155</name>
</gene>
<keyword evidence="4" id="KW-1185">Reference proteome</keyword>
<dbReference type="PROSITE" id="PS51257">
    <property type="entry name" value="PROKAR_LIPOPROTEIN"/>
    <property type="match status" value="1"/>
</dbReference>
<dbReference type="RefSeq" id="WP_213986067.1">
    <property type="nucleotide sequence ID" value="NZ_JAFMNX010000005.1"/>
</dbReference>